<proteinExistence type="predicted"/>
<sequence>MLLLLLGLLLSISNAQSLTGGYNPSIADPTQSCLKRSVFVYTSASSTYMVTDLGSASPSSCSNTVTLTSTSISTVTVFSDGANQTITSSLPASTITILQPAASSLPITNQTIDFDAGSPNYETASSGPQVSADVVSAGPLLPNSGDNYLLITFSGGEGATRAFKRQANQPQSYNVTQPFPASAGRVHRIHSAPTLPVLKMGTLHRNVQSRYARTMTAVQLGL</sequence>
<gene>
    <name evidence="2" type="ORF">RCC_05723</name>
</gene>
<feature type="chain" id="PRO_5013830857" evidence="1">
    <location>
        <begin position="16"/>
        <end position="222"/>
    </location>
</feature>
<evidence type="ECO:0000256" key="1">
    <source>
        <dbReference type="SAM" id="SignalP"/>
    </source>
</evidence>
<dbReference type="OrthoDB" id="3647980at2759"/>
<dbReference type="Proteomes" id="UP000225277">
    <property type="component" value="Unassembled WGS sequence"/>
</dbReference>
<accession>A0A2D3V584</accession>
<dbReference type="EMBL" id="FJUY01000008">
    <property type="protein sequence ID" value="CZT19867.1"/>
    <property type="molecule type" value="Genomic_DNA"/>
</dbReference>
<reference evidence="2 3" key="1">
    <citation type="submission" date="2016-03" db="EMBL/GenBank/DDBJ databases">
        <authorList>
            <person name="Ploux O."/>
        </authorList>
    </citation>
    <scope>NUCLEOTIDE SEQUENCE [LARGE SCALE GENOMIC DNA]</scope>
    <source>
        <strain evidence="2 3">URUG2</strain>
    </source>
</reference>
<feature type="signal peptide" evidence="1">
    <location>
        <begin position="1"/>
        <end position="15"/>
    </location>
</feature>
<evidence type="ECO:0000313" key="3">
    <source>
        <dbReference type="Proteomes" id="UP000225277"/>
    </source>
</evidence>
<evidence type="ECO:0000313" key="2">
    <source>
        <dbReference type="EMBL" id="CZT19867.1"/>
    </source>
</evidence>
<dbReference type="AlphaFoldDB" id="A0A2D3V584"/>
<protein>
    <submittedName>
        <fullName evidence="2">Uncharacterized protein</fullName>
    </submittedName>
</protein>
<name>A0A2D3V584_9PEZI</name>
<dbReference type="GeneID" id="35600876"/>
<organism evidence="2 3">
    <name type="scientific">Ramularia collo-cygni</name>
    <dbReference type="NCBI Taxonomy" id="112498"/>
    <lineage>
        <taxon>Eukaryota</taxon>
        <taxon>Fungi</taxon>
        <taxon>Dikarya</taxon>
        <taxon>Ascomycota</taxon>
        <taxon>Pezizomycotina</taxon>
        <taxon>Dothideomycetes</taxon>
        <taxon>Dothideomycetidae</taxon>
        <taxon>Mycosphaerellales</taxon>
        <taxon>Mycosphaerellaceae</taxon>
        <taxon>Ramularia</taxon>
    </lineage>
</organism>
<keyword evidence="3" id="KW-1185">Reference proteome</keyword>
<keyword evidence="1" id="KW-0732">Signal</keyword>
<dbReference type="RefSeq" id="XP_023626757.1">
    <property type="nucleotide sequence ID" value="XM_023770989.1"/>
</dbReference>